<dbReference type="PANTHER" id="PTHR11417:SF5">
    <property type="entry name" value="PROLACTIN"/>
    <property type="match status" value="1"/>
</dbReference>
<evidence type="ECO:0000256" key="5">
    <source>
        <dbReference type="ARBA" id="ARBA00022729"/>
    </source>
</evidence>
<reference evidence="9 10" key="1">
    <citation type="submission" date="2024-09" db="EMBL/GenBank/DDBJ databases">
        <title>A chromosome-level genome assembly of Gray's grenadier anchovy, Coilia grayii.</title>
        <authorList>
            <person name="Fu Z."/>
        </authorList>
    </citation>
    <scope>NUCLEOTIDE SEQUENCE [LARGE SCALE GENOMIC DNA]</scope>
    <source>
        <strain evidence="9">G4</strain>
        <tissue evidence="9">Muscle</tissue>
    </source>
</reference>
<comment type="subcellular location">
    <subcellularLocation>
        <location evidence="1 7">Secreted</location>
    </subcellularLocation>
</comment>
<comment type="caution">
    <text evidence="9">The sequence shown here is derived from an EMBL/GenBank/DDBJ whole genome shotgun (WGS) entry which is preliminary data.</text>
</comment>
<name>A0ABD1KPQ8_9TELE</name>
<dbReference type="AlphaFoldDB" id="A0ABD1KPQ8"/>
<dbReference type="EMBL" id="JBHFQA010000003">
    <property type="protein sequence ID" value="KAL2101132.1"/>
    <property type="molecule type" value="Genomic_DNA"/>
</dbReference>
<dbReference type="InterPro" id="IPR018116">
    <property type="entry name" value="Somatotropin_CS"/>
</dbReference>
<keyword evidence="10" id="KW-1185">Reference proteome</keyword>
<dbReference type="PRINTS" id="PR00836">
    <property type="entry name" value="SOMATOTROPIN"/>
</dbReference>
<feature type="chain" id="PRO_5044885890" description="Prolactin" evidence="8">
    <location>
        <begin position="22"/>
        <end position="217"/>
    </location>
</feature>
<evidence type="ECO:0000256" key="1">
    <source>
        <dbReference type="ARBA" id="ARBA00004613"/>
    </source>
</evidence>
<evidence type="ECO:0000256" key="2">
    <source>
        <dbReference type="ARBA" id="ARBA00008474"/>
    </source>
</evidence>
<evidence type="ECO:0000313" key="9">
    <source>
        <dbReference type="EMBL" id="KAL2101132.1"/>
    </source>
</evidence>
<evidence type="ECO:0000256" key="6">
    <source>
        <dbReference type="ARBA" id="ARBA00023157"/>
    </source>
</evidence>
<keyword evidence="4 7" id="KW-0372">Hormone</keyword>
<dbReference type="Pfam" id="PF00103">
    <property type="entry name" value="Hormone_1"/>
    <property type="match status" value="1"/>
</dbReference>
<accession>A0ABD1KPQ8</accession>
<dbReference type="Proteomes" id="UP001591681">
    <property type="component" value="Unassembled WGS sequence"/>
</dbReference>
<dbReference type="PROSITE" id="PS00266">
    <property type="entry name" value="SOMATOTROPIN_1"/>
    <property type="match status" value="1"/>
</dbReference>
<evidence type="ECO:0000313" key="10">
    <source>
        <dbReference type="Proteomes" id="UP001591681"/>
    </source>
</evidence>
<evidence type="ECO:0000256" key="8">
    <source>
        <dbReference type="SAM" id="SignalP"/>
    </source>
</evidence>
<gene>
    <name evidence="9" type="ORF">ACEWY4_002893</name>
</gene>
<keyword evidence="5 8" id="KW-0732">Signal</keyword>
<protein>
    <recommendedName>
        <fullName evidence="11">Prolactin</fullName>
    </recommendedName>
</protein>
<dbReference type="SUPFAM" id="SSF47266">
    <property type="entry name" value="4-helical cytokines"/>
    <property type="match status" value="1"/>
</dbReference>
<keyword evidence="3" id="KW-0964">Secreted</keyword>
<comment type="similarity">
    <text evidence="2 7">Belongs to the somatotropin/prolactin family.</text>
</comment>
<evidence type="ECO:0000256" key="7">
    <source>
        <dbReference type="RuleBase" id="RU003618"/>
    </source>
</evidence>
<evidence type="ECO:0008006" key="11">
    <source>
        <dbReference type="Google" id="ProtNLM"/>
    </source>
</evidence>
<evidence type="ECO:0000256" key="3">
    <source>
        <dbReference type="ARBA" id="ARBA00022525"/>
    </source>
</evidence>
<dbReference type="PROSITE" id="PS00338">
    <property type="entry name" value="SOMATOTROPIN_2"/>
    <property type="match status" value="1"/>
</dbReference>
<dbReference type="GO" id="GO:0005179">
    <property type="term" value="F:hormone activity"/>
    <property type="evidence" value="ECO:0007669"/>
    <property type="project" value="UniProtKB-KW"/>
</dbReference>
<sequence length="217" mass="23900">MSLSWLSILFWDTLTPSPCSSVVVLWCVTVSSEALNLSDLLERVSMASDKLHSLSTSLTSDVGSQLPPIFKIMRPSQCHTSSLQTPTDKEQALNVPEEELLSLARSLLLSWSDPLAVLLAEAHNLVHPDKSAILSKTKDLHLHSSSLGAGLEHLIHKMGAQSQGIISLPYNGDVGTDKNASLSNFYFLLTCFRRDSHKIDSFLKVLRCRASKRPEMC</sequence>
<dbReference type="PANTHER" id="PTHR11417">
    <property type="entry name" value="SOMATOTROPIN,PROLACTIN"/>
    <property type="match status" value="1"/>
</dbReference>
<dbReference type="Gene3D" id="1.20.1250.10">
    <property type="match status" value="1"/>
</dbReference>
<proteinExistence type="inferred from homology"/>
<organism evidence="9 10">
    <name type="scientific">Coilia grayii</name>
    <name type="common">Gray's grenadier anchovy</name>
    <dbReference type="NCBI Taxonomy" id="363190"/>
    <lineage>
        <taxon>Eukaryota</taxon>
        <taxon>Metazoa</taxon>
        <taxon>Chordata</taxon>
        <taxon>Craniata</taxon>
        <taxon>Vertebrata</taxon>
        <taxon>Euteleostomi</taxon>
        <taxon>Actinopterygii</taxon>
        <taxon>Neopterygii</taxon>
        <taxon>Teleostei</taxon>
        <taxon>Clupei</taxon>
        <taxon>Clupeiformes</taxon>
        <taxon>Clupeoidei</taxon>
        <taxon>Engraulidae</taxon>
        <taxon>Coilinae</taxon>
        <taxon>Coilia</taxon>
    </lineage>
</organism>
<evidence type="ECO:0000256" key="4">
    <source>
        <dbReference type="ARBA" id="ARBA00022702"/>
    </source>
</evidence>
<keyword evidence="6" id="KW-1015">Disulfide bond</keyword>
<dbReference type="GO" id="GO:0005576">
    <property type="term" value="C:extracellular region"/>
    <property type="evidence" value="ECO:0007669"/>
    <property type="project" value="UniProtKB-SubCell"/>
</dbReference>
<dbReference type="InterPro" id="IPR009079">
    <property type="entry name" value="4_helix_cytokine-like_core"/>
</dbReference>
<dbReference type="InterPro" id="IPR001400">
    <property type="entry name" value="Somatotropin/Prolactin"/>
</dbReference>
<feature type="signal peptide" evidence="8">
    <location>
        <begin position="1"/>
        <end position="21"/>
    </location>
</feature>